<feature type="domain" description="Alcohol dehydrogenase-like N-terminal" evidence="11">
    <location>
        <begin position="23"/>
        <end position="94"/>
    </location>
</feature>
<comment type="catalytic activity">
    <reaction evidence="8">
        <text>2-deoxy-scyllo-inosamine + NAD(+) = 3-amino-2,3-dideoxy-scyllo-inosose + NADH + H(+)</text>
        <dbReference type="Rhea" id="RHEA:33883"/>
        <dbReference type="ChEBI" id="CHEBI:15378"/>
        <dbReference type="ChEBI" id="CHEBI:57540"/>
        <dbReference type="ChEBI" id="CHEBI:57945"/>
        <dbReference type="ChEBI" id="CHEBI:65002"/>
        <dbReference type="ChEBI" id="CHEBI:65003"/>
        <dbReference type="EC" id="1.1.1.329"/>
    </reaction>
</comment>
<comment type="function">
    <text evidence="3">Catalyzes the oxidation of 2-deoxy-scyllo-inosamine (DOIA) with NAD(+) or NADP(+), forming 3-amino-2,3-dideoxy-scyllo-inosose (amino-DOI).</text>
</comment>
<dbReference type="Pfam" id="PF00107">
    <property type="entry name" value="ADH_zinc_N"/>
    <property type="match status" value="1"/>
</dbReference>
<evidence type="ECO:0000256" key="8">
    <source>
        <dbReference type="ARBA" id="ARBA00048685"/>
    </source>
</evidence>
<accession>A0A1H8UYI5</accession>
<dbReference type="RefSeq" id="WP_069464120.1">
    <property type="nucleotide sequence ID" value="NZ_FODD01000094.1"/>
</dbReference>
<dbReference type="Gene3D" id="3.90.180.10">
    <property type="entry name" value="Medium-chain alcohol dehydrogenases, catalytic domain"/>
    <property type="match status" value="1"/>
</dbReference>
<sequence>MRAYLLSAPGRLGLETVPDPQCGPDEVTLRTEAVSICSTDISYYRGHLFPDAWPIIPGHEYVGRAVQVGADLRGVIREGDRVCYWGQTDFGGMADYRTIRPLFAEPGGNQETTWYTQRHFHDSHQAAAVVVPPELPGHLATVVEPLTSVLRSLLLNAPKPGDDCVLLGCGPSGLLALQVMLRYFGVRSVTVFDLDDVRLARATAAGATAVVNLAGQAPQVEALIAEHQDHYADYVFDALPHLDAHEGPDARELAMGLLRPGGDYVVYGATGLPQPISSWMILAKGLRLRAAPFDVRAFSMTRSAHVARIALHLITCGVVDAASVVTSRLAFDDEAGVRDAFENYGAGGGMKPSITTGVLPGSPSGRVSSGHEVPGLVAAGEAVSGQADGGVRQSSGSLL</sequence>
<comment type="catalytic activity">
    <reaction evidence="9">
        <text>2-deoxy-scyllo-inosamine + NADP(+) = 3-amino-2,3-dideoxy-scyllo-inosose + NADPH + H(+)</text>
        <dbReference type="Rhea" id="RHEA:33879"/>
        <dbReference type="ChEBI" id="CHEBI:15378"/>
        <dbReference type="ChEBI" id="CHEBI:57783"/>
        <dbReference type="ChEBI" id="CHEBI:58349"/>
        <dbReference type="ChEBI" id="CHEBI:65002"/>
        <dbReference type="ChEBI" id="CHEBI:65003"/>
        <dbReference type="EC" id="1.1.1.329"/>
    </reaction>
</comment>
<name>A0A1H8UYI5_9ACTN</name>
<dbReference type="InterPro" id="IPR036291">
    <property type="entry name" value="NAD(P)-bd_dom_sf"/>
</dbReference>
<evidence type="ECO:0000256" key="4">
    <source>
        <dbReference type="ARBA" id="ARBA00037908"/>
    </source>
</evidence>
<evidence type="ECO:0000256" key="3">
    <source>
        <dbReference type="ARBA" id="ARBA00037678"/>
    </source>
</evidence>
<dbReference type="Gene3D" id="3.40.50.720">
    <property type="entry name" value="NAD(P)-binding Rossmann-like Domain"/>
    <property type="match status" value="1"/>
</dbReference>
<dbReference type="SUPFAM" id="SSF50129">
    <property type="entry name" value="GroES-like"/>
    <property type="match status" value="1"/>
</dbReference>
<dbReference type="InterPro" id="IPR013149">
    <property type="entry name" value="ADH-like_C"/>
</dbReference>
<keyword evidence="2" id="KW-0560">Oxidoreductase</keyword>
<comment type="pathway">
    <text evidence="4">Metabolic intermediate biosynthesis; 2-deoxystreptamine biosynthesis; 2-deoxystreptamine from D-glucose 6-phosphate: step 3/4.</text>
</comment>
<dbReference type="PANTHER" id="PTHR43401:SF2">
    <property type="entry name" value="L-THREONINE 3-DEHYDROGENASE"/>
    <property type="match status" value="1"/>
</dbReference>
<evidence type="ECO:0000256" key="7">
    <source>
        <dbReference type="ARBA" id="ARBA00039387"/>
    </source>
</evidence>
<evidence type="ECO:0000256" key="6">
    <source>
        <dbReference type="ARBA" id="ARBA00039102"/>
    </source>
</evidence>
<evidence type="ECO:0000259" key="11">
    <source>
        <dbReference type="Pfam" id="PF08240"/>
    </source>
</evidence>
<evidence type="ECO:0000256" key="1">
    <source>
        <dbReference type="ARBA" id="ARBA00001947"/>
    </source>
</evidence>
<dbReference type="AlphaFoldDB" id="A0A1H8UYI5"/>
<dbReference type="GO" id="GO:0016491">
    <property type="term" value="F:oxidoreductase activity"/>
    <property type="evidence" value="ECO:0007669"/>
    <property type="project" value="UniProtKB-KW"/>
</dbReference>
<protein>
    <recommendedName>
        <fullName evidence="7">2-deoxy-scyllo-inosamine dehydrogenase</fullName>
        <ecNumber evidence="6">1.1.1.329</ecNumber>
    </recommendedName>
</protein>
<dbReference type="STRING" id="310780.SAMN05216267_10943"/>
<dbReference type="InterPro" id="IPR013154">
    <property type="entry name" value="ADH-like_N"/>
</dbReference>
<dbReference type="SUPFAM" id="SSF51735">
    <property type="entry name" value="NAD(P)-binding Rossmann-fold domains"/>
    <property type="match status" value="1"/>
</dbReference>
<dbReference type="EMBL" id="FODD01000094">
    <property type="protein sequence ID" value="SEP08282.1"/>
    <property type="molecule type" value="Genomic_DNA"/>
</dbReference>
<evidence type="ECO:0000313" key="12">
    <source>
        <dbReference type="EMBL" id="SEP08282.1"/>
    </source>
</evidence>
<evidence type="ECO:0000313" key="13">
    <source>
        <dbReference type="Proteomes" id="UP000181951"/>
    </source>
</evidence>
<dbReference type="InterPro" id="IPR050129">
    <property type="entry name" value="Zn_alcohol_dh"/>
</dbReference>
<dbReference type="Proteomes" id="UP000181951">
    <property type="component" value="Unassembled WGS sequence"/>
</dbReference>
<dbReference type="Pfam" id="PF08240">
    <property type="entry name" value="ADH_N"/>
    <property type="match status" value="1"/>
</dbReference>
<evidence type="ECO:0000256" key="9">
    <source>
        <dbReference type="ARBA" id="ARBA00049085"/>
    </source>
</evidence>
<comment type="similarity">
    <text evidence="5">Belongs to the zinc-containing alcohol dehydrogenase family. DOIA dehydrogenase subfamily.</text>
</comment>
<reference evidence="12 13" key="1">
    <citation type="submission" date="2016-10" db="EMBL/GenBank/DDBJ databases">
        <authorList>
            <person name="de Groot N.N."/>
        </authorList>
    </citation>
    <scope>NUCLEOTIDE SEQUENCE [LARGE SCALE GENOMIC DNA]</scope>
    <source>
        <strain evidence="12 13">CGMCC 4.2026</strain>
    </source>
</reference>
<evidence type="ECO:0000259" key="10">
    <source>
        <dbReference type="Pfam" id="PF00107"/>
    </source>
</evidence>
<feature type="domain" description="Alcohol dehydrogenase-like C-terminal" evidence="10">
    <location>
        <begin position="173"/>
        <end position="289"/>
    </location>
</feature>
<dbReference type="PANTHER" id="PTHR43401">
    <property type="entry name" value="L-THREONINE 3-DEHYDROGENASE"/>
    <property type="match status" value="1"/>
</dbReference>
<gene>
    <name evidence="12" type="ORF">SAMN05216267_10943</name>
</gene>
<dbReference type="InterPro" id="IPR011032">
    <property type="entry name" value="GroES-like_sf"/>
</dbReference>
<organism evidence="12 13">
    <name type="scientific">Actinacidiphila rubida</name>
    <dbReference type="NCBI Taxonomy" id="310780"/>
    <lineage>
        <taxon>Bacteria</taxon>
        <taxon>Bacillati</taxon>
        <taxon>Actinomycetota</taxon>
        <taxon>Actinomycetes</taxon>
        <taxon>Kitasatosporales</taxon>
        <taxon>Streptomycetaceae</taxon>
        <taxon>Actinacidiphila</taxon>
    </lineage>
</organism>
<evidence type="ECO:0000256" key="2">
    <source>
        <dbReference type="ARBA" id="ARBA00023002"/>
    </source>
</evidence>
<evidence type="ECO:0000256" key="5">
    <source>
        <dbReference type="ARBA" id="ARBA00038004"/>
    </source>
</evidence>
<proteinExistence type="inferred from homology"/>
<comment type="cofactor">
    <cofactor evidence="1">
        <name>Zn(2+)</name>
        <dbReference type="ChEBI" id="CHEBI:29105"/>
    </cofactor>
</comment>
<dbReference type="OrthoDB" id="9797931at2"/>
<dbReference type="EC" id="1.1.1.329" evidence="6"/>
<keyword evidence="13" id="KW-1185">Reference proteome</keyword>